<organism evidence="3">
    <name type="scientific">Anopheles darlingi</name>
    <name type="common">Mosquito</name>
    <dbReference type="NCBI Taxonomy" id="43151"/>
    <lineage>
        <taxon>Eukaryota</taxon>
        <taxon>Metazoa</taxon>
        <taxon>Ecdysozoa</taxon>
        <taxon>Arthropoda</taxon>
        <taxon>Hexapoda</taxon>
        <taxon>Insecta</taxon>
        <taxon>Pterygota</taxon>
        <taxon>Neoptera</taxon>
        <taxon>Endopterygota</taxon>
        <taxon>Diptera</taxon>
        <taxon>Nematocera</taxon>
        <taxon>Culicoidea</taxon>
        <taxon>Culicidae</taxon>
        <taxon>Anophelinae</taxon>
        <taxon>Anopheles</taxon>
    </lineage>
</organism>
<feature type="region of interest" description="Disordered" evidence="1">
    <location>
        <begin position="27"/>
        <end position="59"/>
    </location>
</feature>
<keyword evidence="2" id="KW-0812">Transmembrane</keyword>
<evidence type="ECO:0000256" key="1">
    <source>
        <dbReference type="SAM" id="MobiDB-lite"/>
    </source>
</evidence>
<dbReference type="AlphaFoldDB" id="A0A2M4DGC2"/>
<keyword evidence="2" id="KW-0472">Membrane</keyword>
<keyword evidence="2" id="KW-1133">Transmembrane helix</keyword>
<evidence type="ECO:0000313" key="3">
    <source>
        <dbReference type="EMBL" id="MBW76586.1"/>
    </source>
</evidence>
<evidence type="ECO:0000256" key="2">
    <source>
        <dbReference type="SAM" id="Phobius"/>
    </source>
</evidence>
<protein>
    <submittedName>
        <fullName evidence="3">Putative secreted protein</fullName>
    </submittedName>
</protein>
<feature type="compositionally biased region" description="Basic residues" evidence="1">
    <location>
        <begin position="32"/>
        <end position="48"/>
    </location>
</feature>
<reference evidence="3" key="1">
    <citation type="submission" date="2018-01" db="EMBL/GenBank/DDBJ databases">
        <title>An insight into the sialome of Amazonian anophelines.</title>
        <authorList>
            <person name="Ribeiro J.M."/>
            <person name="Scarpassa V."/>
            <person name="Calvo E."/>
        </authorList>
    </citation>
    <scope>NUCLEOTIDE SEQUENCE</scope>
</reference>
<accession>A0A2M4DGC2</accession>
<feature type="transmembrane region" description="Helical" evidence="2">
    <location>
        <begin position="6"/>
        <end position="27"/>
    </location>
</feature>
<sequence>MVGQVVVAAEVTVLAVMAVVVATWTNPEARPRRTLRRQRGRRQQHRAPQRPLCGGKRTSVSSAASIPICLLTFLSHATGPTSSMSSTKSTNFGRNGVIMRTSTSALAATTG</sequence>
<proteinExistence type="predicted"/>
<name>A0A2M4DGC2_ANODA</name>
<dbReference type="EMBL" id="GGFL01012408">
    <property type="protein sequence ID" value="MBW76586.1"/>
    <property type="molecule type" value="Transcribed_RNA"/>
</dbReference>